<evidence type="ECO:0000313" key="3">
    <source>
        <dbReference type="Proteomes" id="UP000199144"/>
    </source>
</evidence>
<dbReference type="Pfam" id="PF01047">
    <property type="entry name" value="MarR"/>
    <property type="match status" value="1"/>
</dbReference>
<dbReference type="GO" id="GO:0003700">
    <property type="term" value="F:DNA-binding transcription factor activity"/>
    <property type="evidence" value="ECO:0007669"/>
    <property type="project" value="InterPro"/>
</dbReference>
<name>A0A1I4LBK5_9RHOB</name>
<dbReference type="PANTHER" id="PTHR33164:SF95">
    <property type="entry name" value="TRANSCRIPTIONAL REGULATOR"/>
    <property type="match status" value="1"/>
</dbReference>
<dbReference type="OrthoDB" id="7349109at2"/>
<accession>A0A1I4LBK5</accession>
<evidence type="ECO:0000259" key="1">
    <source>
        <dbReference type="PROSITE" id="PS50995"/>
    </source>
</evidence>
<dbReference type="EMBL" id="FOTQ01000002">
    <property type="protein sequence ID" value="SFL88435.1"/>
    <property type="molecule type" value="Genomic_DNA"/>
</dbReference>
<dbReference type="AlphaFoldDB" id="A0A1I4LBK5"/>
<protein>
    <submittedName>
        <fullName evidence="2">Transcriptional regulator, MarR family</fullName>
    </submittedName>
</protein>
<organism evidence="2 3">
    <name type="scientific">Shimia aestuarii</name>
    <dbReference type="NCBI Taxonomy" id="254406"/>
    <lineage>
        <taxon>Bacteria</taxon>
        <taxon>Pseudomonadati</taxon>
        <taxon>Pseudomonadota</taxon>
        <taxon>Alphaproteobacteria</taxon>
        <taxon>Rhodobacterales</taxon>
        <taxon>Roseobacteraceae</taxon>
    </lineage>
</organism>
<keyword evidence="3" id="KW-1185">Reference proteome</keyword>
<gene>
    <name evidence="2" type="ORF">SAMN04488042_10221</name>
</gene>
<dbReference type="PANTHER" id="PTHR33164">
    <property type="entry name" value="TRANSCRIPTIONAL REGULATOR, MARR FAMILY"/>
    <property type="match status" value="1"/>
</dbReference>
<proteinExistence type="predicted"/>
<dbReference type="SMART" id="SM00347">
    <property type="entry name" value="HTH_MARR"/>
    <property type="match status" value="1"/>
</dbReference>
<dbReference type="GO" id="GO:0006950">
    <property type="term" value="P:response to stress"/>
    <property type="evidence" value="ECO:0007669"/>
    <property type="project" value="TreeGrafter"/>
</dbReference>
<dbReference type="STRING" id="254406.SAMN04488042_10221"/>
<reference evidence="2 3" key="1">
    <citation type="submission" date="2016-10" db="EMBL/GenBank/DDBJ databases">
        <authorList>
            <person name="de Groot N.N."/>
        </authorList>
    </citation>
    <scope>NUCLEOTIDE SEQUENCE [LARGE SCALE GENOMIC DNA]</scope>
    <source>
        <strain evidence="2 3">DSM 15283</strain>
    </source>
</reference>
<dbReference type="RefSeq" id="WP_093092731.1">
    <property type="nucleotide sequence ID" value="NZ_FOTQ01000002.1"/>
</dbReference>
<dbReference type="SUPFAM" id="SSF46785">
    <property type="entry name" value="Winged helix' DNA-binding domain"/>
    <property type="match status" value="1"/>
</dbReference>
<feature type="domain" description="HTH marR-type" evidence="1">
    <location>
        <begin position="1"/>
        <end position="139"/>
    </location>
</feature>
<dbReference type="Proteomes" id="UP000199144">
    <property type="component" value="Unassembled WGS sequence"/>
</dbReference>
<dbReference type="PRINTS" id="PR00598">
    <property type="entry name" value="HTHMARR"/>
</dbReference>
<dbReference type="InterPro" id="IPR036390">
    <property type="entry name" value="WH_DNA-bd_sf"/>
</dbReference>
<dbReference type="InterPro" id="IPR039422">
    <property type="entry name" value="MarR/SlyA-like"/>
</dbReference>
<dbReference type="InterPro" id="IPR036388">
    <property type="entry name" value="WH-like_DNA-bd_sf"/>
</dbReference>
<dbReference type="Gene3D" id="1.10.10.10">
    <property type="entry name" value="Winged helix-like DNA-binding domain superfamily/Winged helix DNA-binding domain"/>
    <property type="match status" value="1"/>
</dbReference>
<dbReference type="InterPro" id="IPR000835">
    <property type="entry name" value="HTH_MarR-typ"/>
</dbReference>
<sequence>MAELYNMAGHLIRRLNQISVAVFTDHMAAAGIDLTQVQFAALSAIASRPGMTQAELAGAIAYDVTTLGGVVDRLASKGNIRRDISPRDRRARVLFITPDGDHLLARARPVVRALQDDILGGLDAEERAQLLALLRKTTDAGNSKSRAPLRTP</sequence>
<dbReference type="PROSITE" id="PS50995">
    <property type="entry name" value="HTH_MARR_2"/>
    <property type="match status" value="1"/>
</dbReference>
<evidence type="ECO:0000313" key="2">
    <source>
        <dbReference type="EMBL" id="SFL88435.1"/>
    </source>
</evidence>